<comment type="caution">
    <text evidence="2">The sequence shown here is derived from an EMBL/GenBank/DDBJ whole genome shotgun (WGS) entry which is preliminary data.</text>
</comment>
<name>A0A5B7JJ28_PORTR</name>
<organism evidence="2 3">
    <name type="scientific">Portunus trituberculatus</name>
    <name type="common">Swimming crab</name>
    <name type="synonym">Neptunus trituberculatus</name>
    <dbReference type="NCBI Taxonomy" id="210409"/>
    <lineage>
        <taxon>Eukaryota</taxon>
        <taxon>Metazoa</taxon>
        <taxon>Ecdysozoa</taxon>
        <taxon>Arthropoda</taxon>
        <taxon>Crustacea</taxon>
        <taxon>Multicrustacea</taxon>
        <taxon>Malacostraca</taxon>
        <taxon>Eumalacostraca</taxon>
        <taxon>Eucarida</taxon>
        <taxon>Decapoda</taxon>
        <taxon>Pleocyemata</taxon>
        <taxon>Brachyura</taxon>
        <taxon>Eubrachyura</taxon>
        <taxon>Portunoidea</taxon>
        <taxon>Portunidae</taxon>
        <taxon>Portuninae</taxon>
        <taxon>Portunus</taxon>
    </lineage>
</organism>
<sequence length="90" mass="10469">MTDRDGETKKARRKADTQRREAKNNAVKDDKEPENEAKEAQTKEHLRILSDKRTQLISHSNVAQDARWEETPLEENTGKSEAEPDIRLRE</sequence>
<dbReference type="EMBL" id="VSRR010099918">
    <property type="protein sequence ID" value="MPC94799.1"/>
    <property type="molecule type" value="Genomic_DNA"/>
</dbReference>
<reference evidence="2 3" key="1">
    <citation type="submission" date="2019-05" db="EMBL/GenBank/DDBJ databases">
        <title>Another draft genome of Portunus trituberculatus and its Hox gene families provides insights of decapod evolution.</title>
        <authorList>
            <person name="Jeong J.-H."/>
            <person name="Song I."/>
            <person name="Kim S."/>
            <person name="Choi T."/>
            <person name="Kim D."/>
            <person name="Ryu S."/>
            <person name="Kim W."/>
        </authorList>
    </citation>
    <scope>NUCLEOTIDE SEQUENCE [LARGE SCALE GENOMIC DNA]</scope>
    <source>
        <tissue evidence="2">Muscle</tissue>
    </source>
</reference>
<evidence type="ECO:0000313" key="3">
    <source>
        <dbReference type="Proteomes" id="UP000324222"/>
    </source>
</evidence>
<protein>
    <submittedName>
        <fullName evidence="2">Uncharacterized protein</fullName>
    </submittedName>
</protein>
<keyword evidence="3" id="KW-1185">Reference proteome</keyword>
<feature type="compositionally biased region" description="Basic and acidic residues" evidence="1">
    <location>
        <begin position="1"/>
        <end position="54"/>
    </location>
</feature>
<proteinExistence type="predicted"/>
<evidence type="ECO:0000313" key="2">
    <source>
        <dbReference type="EMBL" id="MPC94799.1"/>
    </source>
</evidence>
<feature type="region of interest" description="Disordered" evidence="1">
    <location>
        <begin position="1"/>
        <end position="90"/>
    </location>
</feature>
<dbReference type="AlphaFoldDB" id="A0A5B7JJ28"/>
<evidence type="ECO:0000256" key="1">
    <source>
        <dbReference type="SAM" id="MobiDB-lite"/>
    </source>
</evidence>
<feature type="compositionally biased region" description="Basic and acidic residues" evidence="1">
    <location>
        <begin position="66"/>
        <end position="90"/>
    </location>
</feature>
<accession>A0A5B7JJ28</accession>
<dbReference type="Proteomes" id="UP000324222">
    <property type="component" value="Unassembled WGS sequence"/>
</dbReference>
<gene>
    <name evidence="2" type="ORF">E2C01_089985</name>
</gene>